<keyword evidence="2" id="KW-1133">Transmembrane helix</keyword>
<organism evidence="3">
    <name type="scientific">Lotharella oceanica</name>
    <dbReference type="NCBI Taxonomy" id="641309"/>
    <lineage>
        <taxon>Eukaryota</taxon>
        <taxon>Sar</taxon>
        <taxon>Rhizaria</taxon>
        <taxon>Cercozoa</taxon>
        <taxon>Chlorarachniophyceae</taxon>
        <taxon>Lotharella</taxon>
    </lineage>
</organism>
<reference evidence="3" key="1">
    <citation type="submission" date="2021-01" db="EMBL/GenBank/DDBJ databases">
        <authorList>
            <person name="Corre E."/>
            <person name="Pelletier E."/>
            <person name="Niang G."/>
            <person name="Scheremetjew M."/>
            <person name="Finn R."/>
            <person name="Kale V."/>
            <person name="Holt S."/>
            <person name="Cochrane G."/>
            <person name="Meng A."/>
            <person name="Brown T."/>
            <person name="Cohen L."/>
        </authorList>
    </citation>
    <scope>NUCLEOTIDE SEQUENCE</scope>
    <source>
        <strain evidence="3">CCMP622</strain>
    </source>
</reference>
<name>A0A7S2X764_9EUKA</name>
<sequence length="197" mass="22287">MVVAAQHNLYPDNGEVWFEAVIQNPLALDWELTIQTETQTYTALEFLTSMIAVVSGIWAIFVFLWNNSPRSLTFYWIMGRRNRALREELLKHYPMLTPEWRPLLKQKEFRGVQMPDLTTVKLEEESKKSNPRKSSATLVAPPPAGSMPVVRETIKRDVSDLSNVATLHTSAAFRESRSRLGGAVPIPRRPARGVGAI</sequence>
<evidence type="ECO:0000313" key="3">
    <source>
        <dbReference type="EMBL" id="CAD9752133.1"/>
    </source>
</evidence>
<evidence type="ECO:0000256" key="2">
    <source>
        <dbReference type="SAM" id="Phobius"/>
    </source>
</evidence>
<evidence type="ECO:0000256" key="1">
    <source>
        <dbReference type="SAM" id="MobiDB-lite"/>
    </source>
</evidence>
<feature type="region of interest" description="Disordered" evidence="1">
    <location>
        <begin position="121"/>
        <end position="144"/>
    </location>
</feature>
<accession>A0A7S2X764</accession>
<dbReference type="AlphaFoldDB" id="A0A7S2X764"/>
<keyword evidence="2" id="KW-0472">Membrane</keyword>
<feature type="transmembrane region" description="Helical" evidence="2">
    <location>
        <begin position="46"/>
        <end position="65"/>
    </location>
</feature>
<gene>
    <name evidence="3" type="ORF">LSP00402_LOCUS4050</name>
</gene>
<keyword evidence="2" id="KW-0812">Transmembrane</keyword>
<protein>
    <submittedName>
        <fullName evidence="3">Uncharacterized protein</fullName>
    </submittedName>
</protein>
<dbReference type="EMBL" id="HBHP01006532">
    <property type="protein sequence ID" value="CAD9752133.1"/>
    <property type="molecule type" value="Transcribed_RNA"/>
</dbReference>
<proteinExistence type="predicted"/>